<evidence type="ECO:0000256" key="1">
    <source>
        <dbReference type="SAM" id="Phobius"/>
    </source>
</evidence>
<organism evidence="2">
    <name type="scientific">Fagus sylvatica</name>
    <name type="common">Beechnut</name>
    <dbReference type="NCBI Taxonomy" id="28930"/>
    <lineage>
        <taxon>Eukaryota</taxon>
        <taxon>Viridiplantae</taxon>
        <taxon>Streptophyta</taxon>
        <taxon>Embryophyta</taxon>
        <taxon>Tracheophyta</taxon>
        <taxon>Spermatophyta</taxon>
        <taxon>Magnoliopsida</taxon>
        <taxon>eudicotyledons</taxon>
        <taxon>Gunneridae</taxon>
        <taxon>Pentapetalae</taxon>
        <taxon>rosids</taxon>
        <taxon>fabids</taxon>
        <taxon>Fagales</taxon>
        <taxon>Fagaceae</taxon>
        <taxon>Fagus</taxon>
    </lineage>
</organism>
<proteinExistence type="predicted"/>
<keyword evidence="1" id="KW-0472">Membrane</keyword>
<evidence type="ECO:0000313" key="2">
    <source>
        <dbReference type="EMBL" id="SPC78595.1"/>
    </source>
</evidence>
<dbReference type="AlphaFoldDB" id="A0A2N9EUT8"/>
<feature type="transmembrane region" description="Helical" evidence="1">
    <location>
        <begin position="12"/>
        <end position="34"/>
    </location>
</feature>
<accession>A0A2N9EUT8</accession>
<keyword evidence="1" id="KW-0812">Transmembrane</keyword>
<dbReference type="EMBL" id="OIVN01000336">
    <property type="protein sequence ID" value="SPC78595.1"/>
    <property type="molecule type" value="Genomic_DNA"/>
</dbReference>
<name>A0A2N9EUT8_FAGSY</name>
<protein>
    <recommendedName>
        <fullName evidence="3">Cytochrome P450</fullName>
    </recommendedName>
</protein>
<gene>
    <name evidence="2" type="ORF">FSB_LOCUS6477</name>
</gene>
<evidence type="ECO:0008006" key="3">
    <source>
        <dbReference type="Google" id="ProtNLM"/>
    </source>
</evidence>
<sequence>MDEMMKVLPLLLRIIFSLALMGLSGLLFHLYNSVWLKSVRIRKKLQMQGIKGPPPSFLYGNLPEMQKIKFQATKASNHAEILAHDYTSTLFPYYEHWRKEYGMND</sequence>
<keyword evidence="1" id="KW-1133">Transmembrane helix</keyword>
<reference evidence="2" key="1">
    <citation type="submission" date="2018-02" db="EMBL/GenBank/DDBJ databases">
        <authorList>
            <person name="Cohen D.B."/>
            <person name="Kent A.D."/>
        </authorList>
    </citation>
    <scope>NUCLEOTIDE SEQUENCE</scope>
</reference>